<dbReference type="Pfam" id="PF03330">
    <property type="entry name" value="DPBB_1"/>
    <property type="match status" value="1"/>
</dbReference>
<keyword evidence="4 7" id="KW-0449">Lipoprotein</keyword>
<evidence type="ECO:0000259" key="6">
    <source>
        <dbReference type="PROSITE" id="PS51724"/>
    </source>
</evidence>
<keyword evidence="4" id="KW-1003">Cell membrane</keyword>
<dbReference type="InterPro" id="IPR009009">
    <property type="entry name" value="RlpA-like_DPBB"/>
</dbReference>
<evidence type="ECO:0000313" key="7">
    <source>
        <dbReference type="EMBL" id="EAR23308.1"/>
    </source>
</evidence>
<dbReference type="GO" id="GO:0008932">
    <property type="term" value="F:lytic endotransglycosylase activity"/>
    <property type="evidence" value="ECO:0007669"/>
    <property type="project" value="UniProtKB-UniRule"/>
</dbReference>
<comment type="function">
    <text evidence="4">Lytic transglycosylase with a strong preference for naked glycan strands that lack stem peptides.</text>
</comment>
<dbReference type="HOGENOM" id="CLU_042923_3_4_6"/>
<evidence type="ECO:0000256" key="1">
    <source>
        <dbReference type="ARBA" id="ARBA00022729"/>
    </source>
</evidence>
<dbReference type="NCBIfam" id="TIGR00413">
    <property type="entry name" value="rlpA"/>
    <property type="match status" value="1"/>
</dbReference>
<dbReference type="Pfam" id="PF05036">
    <property type="entry name" value="SPOR"/>
    <property type="match status" value="1"/>
</dbReference>
<comment type="similarity">
    <text evidence="4 5">Belongs to the RlpA family.</text>
</comment>
<dbReference type="Gene3D" id="2.40.40.10">
    <property type="entry name" value="RlpA-like domain"/>
    <property type="match status" value="1"/>
</dbReference>
<dbReference type="PANTHER" id="PTHR34183">
    <property type="entry name" value="ENDOLYTIC PEPTIDOGLYCAN TRANSGLYCOSYLASE RLPA"/>
    <property type="match status" value="1"/>
</dbReference>
<dbReference type="GO" id="GO:0005886">
    <property type="term" value="C:plasma membrane"/>
    <property type="evidence" value="ECO:0007669"/>
    <property type="project" value="UniProtKB-SubCell"/>
</dbReference>
<comment type="subcellular location">
    <subcellularLocation>
        <location evidence="4">Cell membrane</location>
        <topology evidence="4">Lipid-anchor</topology>
    </subcellularLocation>
</comment>
<proteinExistence type="inferred from homology"/>
<keyword evidence="1" id="KW-0732">Signal</keyword>
<dbReference type="InterPro" id="IPR012997">
    <property type="entry name" value="RplA"/>
</dbReference>
<accession>A4BLX0</accession>
<dbReference type="Gene3D" id="3.30.70.1070">
    <property type="entry name" value="Sporulation related repeat"/>
    <property type="match status" value="1"/>
</dbReference>
<name>A4BLX0_9GAMM</name>
<evidence type="ECO:0000256" key="5">
    <source>
        <dbReference type="RuleBase" id="RU003495"/>
    </source>
</evidence>
<comment type="caution">
    <text evidence="7">The sequence shown here is derived from an EMBL/GenBank/DDBJ whole genome shotgun (WGS) entry which is preliminary data.</text>
</comment>
<dbReference type="PROSITE" id="PS51257">
    <property type="entry name" value="PROKAR_LIPOPROTEIN"/>
    <property type="match status" value="1"/>
</dbReference>
<keyword evidence="4" id="KW-0472">Membrane</keyword>
<dbReference type="GO" id="GO:0000270">
    <property type="term" value="P:peptidoglycan metabolic process"/>
    <property type="evidence" value="ECO:0007669"/>
    <property type="project" value="UniProtKB-UniRule"/>
</dbReference>
<dbReference type="EC" id="4.2.2.-" evidence="4"/>
<dbReference type="HAMAP" id="MF_02071">
    <property type="entry name" value="RlpA"/>
    <property type="match status" value="1"/>
</dbReference>
<sequence>MTQPPRWLTALLFGLATTGCSLNPENGSSRSSVKTGSYVVHGQRYHVLRSADGFVQHGIASWYGRKFHGRRTSSGELYNMYAMTAAHKRLPIPSRVEVTNLTNGRHAVVRINDRGPFVRNRIIDLSYAAAKQLDMLNEGIATVEIRALSARPTQASERHPSAAPQAPAAVPVSAIDAQRDAVFYVQAGAFTDQANAYRLQGQLETGQFTTPIRVEPIQRGRNKYYRVRLGPLRSREAAVRLAQQLADYGVDDAHMVDSP</sequence>
<dbReference type="CDD" id="cd22268">
    <property type="entry name" value="DPBB_RlpA-like"/>
    <property type="match status" value="1"/>
</dbReference>
<dbReference type="GO" id="GO:0042834">
    <property type="term" value="F:peptidoglycan binding"/>
    <property type="evidence" value="ECO:0007669"/>
    <property type="project" value="InterPro"/>
</dbReference>
<dbReference type="PROSITE" id="PS51724">
    <property type="entry name" value="SPOR"/>
    <property type="match status" value="1"/>
</dbReference>
<gene>
    <name evidence="4" type="primary">rlpA</name>
    <name evidence="7" type="ORF">NB231_15848</name>
</gene>
<evidence type="ECO:0000256" key="3">
    <source>
        <dbReference type="ARBA" id="ARBA00023316"/>
    </source>
</evidence>
<feature type="domain" description="SPOR" evidence="6">
    <location>
        <begin position="177"/>
        <end position="259"/>
    </location>
</feature>
<keyword evidence="4" id="KW-0564">Palmitate</keyword>
<evidence type="ECO:0000256" key="2">
    <source>
        <dbReference type="ARBA" id="ARBA00023239"/>
    </source>
</evidence>
<dbReference type="OrthoDB" id="9779128at2"/>
<dbReference type="eggNOG" id="COG0797">
    <property type="taxonomic scope" value="Bacteria"/>
</dbReference>
<dbReference type="GO" id="GO:0071555">
    <property type="term" value="P:cell wall organization"/>
    <property type="evidence" value="ECO:0007669"/>
    <property type="project" value="UniProtKB-KW"/>
</dbReference>
<keyword evidence="8" id="KW-1185">Reference proteome</keyword>
<dbReference type="SUPFAM" id="SSF110997">
    <property type="entry name" value="Sporulation related repeat"/>
    <property type="match status" value="1"/>
</dbReference>
<dbReference type="InterPro" id="IPR036908">
    <property type="entry name" value="RlpA-like_sf"/>
</dbReference>
<dbReference type="EMBL" id="AAOF01000001">
    <property type="protein sequence ID" value="EAR23308.1"/>
    <property type="molecule type" value="Genomic_DNA"/>
</dbReference>
<organism evidence="7 8">
    <name type="scientific">Nitrococcus mobilis Nb-231</name>
    <dbReference type="NCBI Taxonomy" id="314278"/>
    <lineage>
        <taxon>Bacteria</taxon>
        <taxon>Pseudomonadati</taxon>
        <taxon>Pseudomonadota</taxon>
        <taxon>Gammaproteobacteria</taxon>
        <taxon>Chromatiales</taxon>
        <taxon>Ectothiorhodospiraceae</taxon>
        <taxon>Nitrococcus</taxon>
    </lineage>
</organism>
<dbReference type="SUPFAM" id="SSF50685">
    <property type="entry name" value="Barwin-like endoglucanases"/>
    <property type="match status" value="1"/>
</dbReference>
<dbReference type="RefSeq" id="WP_005004439.1">
    <property type="nucleotide sequence ID" value="NZ_CH672427.1"/>
</dbReference>
<evidence type="ECO:0000256" key="4">
    <source>
        <dbReference type="HAMAP-Rule" id="MF_02071"/>
    </source>
</evidence>
<dbReference type="InterPro" id="IPR034718">
    <property type="entry name" value="RlpA"/>
</dbReference>
<reference evidence="7 8" key="1">
    <citation type="submission" date="2006-02" db="EMBL/GenBank/DDBJ databases">
        <authorList>
            <person name="Waterbury J."/>
            <person name="Ferriera S."/>
            <person name="Johnson J."/>
            <person name="Kravitz S."/>
            <person name="Halpern A."/>
            <person name="Remington K."/>
            <person name="Beeson K."/>
            <person name="Tran B."/>
            <person name="Rogers Y.-H."/>
            <person name="Friedman R."/>
            <person name="Venter J.C."/>
        </authorList>
    </citation>
    <scope>NUCLEOTIDE SEQUENCE [LARGE SCALE GENOMIC DNA]</scope>
    <source>
        <strain evidence="7 8">Nb-231</strain>
    </source>
</reference>
<keyword evidence="2 4" id="KW-0456">Lyase</keyword>
<dbReference type="Proteomes" id="UP000003374">
    <property type="component" value="Unassembled WGS sequence"/>
</dbReference>
<dbReference type="InterPro" id="IPR007730">
    <property type="entry name" value="SPOR-like_dom"/>
</dbReference>
<dbReference type="PANTHER" id="PTHR34183:SF1">
    <property type="entry name" value="ENDOLYTIC PEPTIDOGLYCAN TRANSGLYCOSYLASE RLPA"/>
    <property type="match status" value="1"/>
</dbReference>
<dbReference type="AlphaFoldDB" id="A4BLX0"/>
<dbReference type="InterPro" id="IPR036680">
    <property type="entry name" value="SPOR-like_sf"/>
</dbReference>
<evidence type="ECO:0000313" key="8">
    <source>
        <dbReference type="Proteomes" id="UP000003374"/>
    </source>
</evidence>
<protein>
    <recommendedName>
        <fullName evidence="4">Endolytic peptidoglycan transglycosylase RlpA</fullName>
        <ecNumber evidence="4">4.2.2.-</ecNumber>
    </recommendedName>
</protein>
<keyword evidence="3 4" id="KW-0961">Cell wall biogenesis/degradation</keyword>
<dbReference type="STRING" id="314278.NB231_15848"/>